<accession>A0A644TJQ2</accession>
<protein>
    <submittedName>
        <fullName evidence="1">Uncharacterized protein</fullName>
    </submittedName>
</protein>
<organism evidence="1">
    <name type="scientific">bioreactor metagenome</name>
    <dbReference type="NCBI Taxonomy" id="1076179"/>
    <lineage>
        <taxon>unclassified sequences</taxon>
        <taxon>metagenomes</taxon>
        <taxon>ecological metagenomes</taxon>
    </lineage>
</organism>
<reference evidence="1" key="1">
    <citation type="submission" date="2019-08" db="EMBL/GenBank/DDBJ databases">
        <authorList>
            <person name="Kucharzyk K."/>
            <person name="Murdoch R.W."/>
            <person name="Higgins S."/>
            <person name="Loffler F."/>
        </authorList>
    </citation>
    <scope>NUCLEOTIDE SEQUENCE</scope>
</reference>
<evidence type="ECO:0000313" key="1">
    <source>
        <dbReference type="EMBL" id="MPL66522.1"/>
    </source>
</evidence>
<dbReference type="EMBL" id="VSSQ01000032">
    <property type="protein sequence ID" value="MPL66522.1"/>
    <property type="molecule type" value="Genomic_DNA"/>
</dbReference>
<gene>
    <name evidence="1" type="ORF">SDC9_12200</name>
</gene>
<sequence>MGQPLPGNDQLPHRAGTYVRKLRTGEHDHRLQGIAQTAVHRRHHLLVGHVGHAPHAPQKHAAAVFLGVFRYQAFPGIQDHVGRQLIHQQPLKHLHTLFKAEEGFLEKIKANHHAELLEDGRSPAYNIHMPPGRGIEGTGEYGFHALDFITGAPGGQYCSPGGFSAIMPP</sequence>
<comment type="caution">
    <text evidence="1">The sequence shown here is derived from an EMBL/GenBank/DDBJ whole genome shotgun (WGS) entry which is preliminary data.</text>
</comment>
<dbReference type="AlphaFoldDB" id="A0A644TJQ2"/>
<name>A0A644TJQ2_9ZZZZ</name>
<proteinExistence type="predicted"/>